<feature type="region of interest" description="Disordered" evidence="6">
    <location>
        <begin position="308"/>
        <end position="347"/>
    </location>
</feature>
<evidence type="ECO:0000256" key="6">
    <source>
        <dbReference type="SAM" id="MobiDB-lite"/>
    </source>
</evidence>
<dbReference type="PANTHER" id="PTHR24200">
    <property type="entry name" value="TOUCAN, ISOFORM A"/>
    <property type="match status" value="1"/>
</dbReference>
<feature type="coiled-coil region" evidence="5">
    <location>
        <begin position="1062"/>
        <end position="1096"/>
    </location>
</feature>
<feature type="compositionally biased region" description="Polar residues" evidence="6">
    <location>
        <begin position="506"/>
        <end position="521"/>
    </location>
</feature>
<evidence type="ECO:0000256" key="5">
    <source>
        <dbReference type="SAM" id="Coils"/>
    </source>
</evidence>
<feature type="compositionally biased region" description="Polar residues" evidence="6">
    <location>
        <begin position="1137"/>
        <end position="1154"/>
    </location>
</feature>
<keyword evidence="3 5" id="KW-0175">Coiled coil</keyword>
<feature type="compositionally biased region" description="Low complexity" evidence="6">
    <location>
        <begin position="338"/>
        <end position="347"/>
    </location>
</feature>
<protein>
    <recommendedName>
        <fullName evidence="9">Microtubule-associated tumor suppressor 1</fullName>
    </recommendedName>
</protein>
<feature type="compositionally biased region" description="Polar residues" evidence="6">
    <location>
        <begin position="710"/>
        <end position="739"/>
    </location>
</feature>
<evidence type="ECO:0000256" key="2">
    <source>
        <dbReference type="ARBA" id="ARBA00007585"/>
    </source>
</evidence>
<evidence type="ECO:0000313" key="8">
    <source>
        <dbReference type="Proteomes" id="UP000823561"/>
    </source>
</evidence>
<dbReference type="Proteomes" id="UP000823561">
    <property type="component" value="Chromosome 21"/>
</dbReference>
<dbReference type="AlphaFoldDB" id="A0AAV6FQH1"/>
<feature type="compositionally biased region" description="Low complexity" evidence="6">
    <location>
        <begin position="691"/>
        <end position="702"/>
    </location>
</feature>
<keyword evidence="8" id="KW-1185">Reference proteome</keyword>
<dbReference type="EMBL" id="JADWDJ010000021">
    <property type="protein sequence ID" value="KAG5263420.1"/>
    <property type="molecule type" value="Genomic_DNA"/>
</dbReference>
<keyword evidence="4" id="KW-0539">Nucleus</keyword>
<dbReference type="GO" id="GO:0005737">
    <property type="term" value="C:cytoplasm"/>
    <property type="evidence" value="ECO:0007669"/>
    <property type="project" value="TreeGrafter"/>
</dbReference>
<evidence type="ECO:0000256" key="1">
    <source>
        <dbReference type="ARBA" id="ARBA00004123"/>
    </source>
</evidence>
<evidence type="ECO:0000256" key="3">
    <source>
        <dbReference type="ARBA" id="ARBA00023054"/>
    </source>
</evidence>
<feature type="region of interest" description="Disordered" evidence="6">
    <location>
        <begin position="115"/>
        <end position="141"/>
    </location>
</feature>
<reference evidence="7" key="1">
    <citation type="submission" date="2020-10" db="EMBL/GenBank/DDBJ databases">
        <title>Chromosome-scale genome assembly of the Allis shad, Alosa alosa.</title>
        <authorList>
            <person name="Margot Z."/>
            <person name="Christophe K."/>
            <person name="Cabau C."/>
            <person name="Louis A."/>
            <person name="Berthelot C."/>
            <person name="Parey E."/>
            <person name="Roest Crollius H."/>
            <person name="Montfort J."/>
            <person name="Robinson-Rechavi M."/>
            <person name="Bucao C."/>
            <person name="Bouchez O."/>
            <person name="Gislard M."/>
            <person name="Lluch J."/>
            <person name="Milhes M."/>
            <person name="Lampietro C."/>
            <person name="Lopez Roques C."/>
            <person name="Donnadieu C."/>
            <person name="Braasch I."/>
            <person name="Desvignes T."/>
            <person name="Postlethwait J."/>
            <person name="Bobe J."/>
            <person name="Guiguen Y."/>
        </authorList>
    </citation>
    <scope>NUCLEOTIDE SEQUENCE</scope>
    <source>
        <strain evidence="7">M-15738</strain>
        <tissue evidence="7">Blood</tissue>
    </source>
</reference>
<comment type="caution">
    <text evidence="7">The sequence shown here is derived from an EMBL/GenBank/DDBJ whole genome shotgun (WGS) entry which is preliminary data.</text>
</comment>
<dbReference type="PANTHER" id="PTHR24200:SF7">
    <property type="entry name" value="MICROTUBULE-ASSOCIATED TUMOR SUPPRESSOR 1"/>
    <property type="match status" value="1"/>
</dbReference>
<dbReference type="GO" id="GO:0005634">
    <property type="term" value="C:nucleus"/>
    <property type="evidence" value="ECO:0007669"/>
    <property type="project" value="UniProtKB-SubCell"/>
</dbReference>
<feature type="compositionally biased region" description="Low complexity" evidence="6">
    <location>
        <begin position="39"/>
        <end position="52"/>
    </location>
</feature>
<evidence type="ECO:0008006" key="9">
    <source>
        <dbReference type="Google" id="ProtNLM"/>
    </source>
</evidence>
<feature type="region of interest" description="Disordered" evidence="6">
    <location>
        <begin position="371"/>
        <end position="790"/>
    </location>
</feature>
<feature type="compositionally biased region" description="Polar residues" evidence="6">
    <location>
        <begin position="538"/>
        <end position="552"/>
    </location>
</feature>
<feature type="compositionally biased region" description="Polar residues" evidence="6">
    <location>
        <begin position="622"/>
        <end position="636"/>
    </location>
</feature>
<comment type="similarity">
    <text evidence="2">Belongs to the MTUS1 family.</text>
</comment>
<feature type="compositionally biased region" description="Polar residues" evidence="6">
    <location>
        <begin position="371"/>
        <end position="393"/>
    </location>
</feature>
<name>A0AAV6FQH1_9TELE</name>
<feature type="region of interest" description="Disordered" evidence="6">
    <location>
        <begin position="33"/>
        <end position="52"/>
    </location>
</feature>
<organism evidence="7 8">
    <name type="scientific">Alosa alosa</name>
    <name type="common">allis shad</name>
    <dbReference type="NCBI Taxonomy" id="278164"/>
    <lineage>
        <taxon>Eukaryota</taxon>
        <taxon>Metazoa</taxon>
        <taxon>Chordata</taxon>
        <taxon>Craniata</taxon>
        <taxon>Vertebrata</taxon>
        <taxon>Euteleostomi</taxon>
        <taxon>Actinopterygii</taxon>
        <taxon>Neopterygii</taxon>
        <taxon>Teleostei</taxon>
        <taxon>Clupei</taxon>
        <taxon>Clupeiformes</taxon>
        <taxon>Clupeoidei</taxon>
        <taxon>Clupeidae</taxon>
        <taxon>Alosa</taxon>
    </lineage>
</organism>
<sequence>MDSVVENCSNTKMAHVPYKTLCFSLADEQNGNDLPSPVSARSISSLSNRSVESPPDIEMFECLSDGNSVEGDSSCSFLKSSPSTTGLIITELYNDAHDDHARYCIDGSVDGSSRASSPLLSSAGQSVSESSSEPPCRSFSDGSMDRVLRSNSFCLQDSDQALSISYLAESAGSPATPSDLGVPSLRELGVTPKEQMKHLHLGDVPFSPHNQTYFLDECTGQPALSVAAKARGSPLAVPTSKFDFATPGSCRTGHSALKLRHNNTHGSGRLMTAADSTFMVPASEESDPSNVQTSTPVQSLSNKTFCLPTLNESPFTKEPGDQGSSKADGMKEQPGSGPTPTGVATKTATVAPKVKKFTKPDFSAVKSKIFSKQASTQKSSNLPVVQASPFCSSKRNEEQVQKPARPTRNKPSATSALLRPSATPKKIALSRGEAPPSDKQEKPPASHNKLMFPKPRPRLWSDSSSVPKTKADTQHQRGKTAPPSFIAKVYKAVTQSKAVPQRHQLKSIQGHQNGSTSSQEDALSKRAPESRLERTKISPKTVSSKPAGSVTGSAVRPGAGLEEKKGRFGVQSSPCRERAAPGSPAAGGSGSRHPPIMAKLRLGSTRGFSPNKDSQAPGHSKSVLNNVSTGVGSSRPQDAVSGVKNSPKKALPPVTPSRIPTQPQGVIKNISGSSHSSGHNLQGCGESQCNSGGRAASSKASGLRPRLQTPAKSTTRTAVYRSAASSNPTAIKPVSSTSKKLPLTRLAQANTIQPVDKNKSRPNARNPQPPPPAAQQQVNGHRDPAAAAGKWSVEHYQAQCARSTTTIQELKRLLLGSNCRFEAVTVVLQRCIAEHEESLRKCGELSQELVNLREELVNSSQSCDRLEQEKEDLRAAFDGVLQKLQEQHRNDLAELEERLRTFYAAEWEKVHQVYQEEADKCKTQMEQQLESLKSKHEVLKKDLEASHADKMESIKQQHEQSLEEVRKAHETEMQTLDNALKETEVNLTGQIEELRTENSALNEKLREDEKRREMFAGSQKDSHTLYLEQELESLKVVLEIKTQQLHQQDKKLMQMDKVLERNVKLDECLQKVQQENEDLKARMDRHMALSRQLSTEQAVLQESLQKESNVNKRLSMENEELLWKLHNGDLSSPRKLSPTTPSMSLQSPRNSGVFSSPPVSPR</sequence>
<comment type="subcellular location">
    <subcellularLocation>
        <location evidence="1">Nucleus</location>
    </subcellularLocation>
</comment>
<dbReference type="GO" id="GO:0008017">
    <property type="term" value="F:microtubule binding"/>
    <property type="evidence" value="ECO:0007669"/>
    <property type="project" value="TreeGrafter"/>
</dbReference>
<proteinExistence type="inferred from homology"/>
<evidence type="ECO:0000313" key="7">
    <source>
        <dbReference type="EMBL" id="KAG5263420.1"/>
    </source>
</evidence>
<gene>
    <name evidence="7" type="ORF">AALO_G00264650</name>
</gene>
<dbReference type="Gene3D" id="1.20.120.20">
    <property type="entry name" value="Apolipoprotein"/>
    <property type="match status" value="1"/>
</dbReference>
<feature type="coiled-coil region" evidence="5">
    <location>
        <begin position="835"/>
        <end position="1011"/>
    </location>
</feature>
<feature type="region of interest" description="Disordered" evidence="6">
    <location>
        <begin position="1128"/>
        <end position="1162"/>
    </location>
</feature>
<feature type="compositionally biased region" description="Basic and acidic residues" evidence="6">
    <location>
        <begin position="522"/>
        <end position="536"/>
    </location>
</feature>
<feature type="compositionally biased region" description="Low complexity" evidence="6">
    <location>
        <begin position="115"/>
        <end position="140"/>
    </location>
</feature>
<accession>A0AAV6FQH1</accession>
<dbReference type="InterPro" id="IPR051293">
    <property type="entry name" value="MTUS1/CCDC69"/>
</dbReference>
<evidence type="ECO:0000256" key="4">
    <source>
        <dbReference type="ARBA" id="ARBA00023242"/>
    </source>
</evidence>